<proteinExistence type="predicted"/>
<dbReference type="EMBL" id="WJXW01000002">
    <property type="protein sequence ID" value="KAF9739492.1"/>
    <property type="molecule type" value="Genomic_DNA"/>
</dbReference>
<feature type="region of interest" description="Disordered" evidence="1">
    <location>
        <begin position="87"/>
        <end position="190"/>
    </location>
</feature>
<feature type="compositionally biased region" description="Basic and acidic residues" evidence="1">
    <location>
        <begin position="130"/>
        <end position="140"/>
    </location>
</feature>
<feature type="region of interest" description="Disordered" evidence="1">
    <location>
        <begin position="233"/>
        <end position="292"/>
    </location>
</feature>
<dbReference type="Proteomes" id="UP000756921">
    <property type="component" value="Unassembled WGS sequence"/>
</dbReference>
<gene>
    <name evidence="2" type="ORF">PMIN01_02126</name>
</gene>
<accession>A0A9P6KUL3</accession>
<feature type="region of interest" description="Disordered" evidence="1">
    <location>
        <begin position="440"/>
        <end position="493"/>
    </location>
</feature>
<comment type="caution">
    <text evidence="2">The sequence shown here is derived from an EMBL/GenBank/DDBJ whole genome shotgun (WGS) entry which is preliminary data.</text>
</comment>
<name>A0A9P6KUL3_9PLEO</name>
<feature type="compositionally biased region" description="Polar residues" evidence="1">
    <location>
        <begin position="153"/>
        <end position="177"/>
    </location>
</feature>
<sequence length="741" mass="80499">MEQSALLKAVRDETLSNDEAILELYERRDHYAACDLSQEHHVEIARLFEAAVLDMRKAVAAHEPVVKVLKKVLLDLGSLLKAEKEASHTKDKFQNEEQASPQVGVAAGESKQEVQHGSSARPPAIVSQSHKGEMATRPRDPAVPSAENKKTESVSGLSRSLTTSKTVGTAALTTAKNTVGKRDEPEQTRLPSLQKIQANLKAENPGWSQEKIQKMASDHLVLILSQQREHAEKAKVRLSRKHNVSHVSDAGSLTGMQQSQVDGQGSDDARRLPPSRSVSPSDPFSAMGTSTSTAIAASPTAALASGFPPARRNAKRAPALALKRRKTPLKEKKTVGKEGGNKYKSDEIVVDSDESDTEMKGSDTSAPFEVDVVDPSEGLAGFENLDEDGNYVKKPHSRFVLVNGKPRAALVVKLKVSPEKLLGTLYGEEVKVQRKKLELSMSANGPRNRQSRVENLSSTSDKPNTVGGLNASAFAPQTAPKMVSDNEDAGWESDPETTTATMMTTTAPLPSVELPNFPILTAAHLPPFMKGLIIAIENITEDHAKKPDDTLLELVEELDGNKPTLPVGNVAGDDRHVVLSGGEYVYAAVCQIYADATPVKDSPMDSGINAEGNTAMTSAFSEDVNADQLDDVKLTDHHNGITALPEKAQYKGKGRVWKKTPGDADPAFRAASKVSVSNLPKRKLSRRKATRGNQPNAWKEQGIEELFGAFRAHVKREYWFQAGHVGIKPDKEVLPDWLWER</sequence>
<evidence type="ECO:0000313" key="3">
    <source>
        <dbReference type="Proteomes" id="UP000756921"/>
    </source>
</evidence>
<keyword evidence="3" id="KW-1185">Reference proteome</keyword>
<feature type="region of interest" description="Disordered" evidence="1">
    <location>
        <begin position="350"/>
        <end position="369"/>
    </location>
</feature>
<feature type="compositionally biased region" description="Polar residues" evidence="1">
    <location>
        <begin position="441"/>
        <end position="463"/>
    </location>
</feature>
<evidence type="ECO:0000313" key="2">
    <source>
        <dbReference type="EMBL" id="KAF9739492.1"/>
    </source>
</evidence>
<organism evidence="2 3">
    <name type="scientific">Paraphaeosphaeria minitans</name>
    <dbReference type="NCBI Taxonomy" id="565426"/>
    <lineage>
        <taxon>Eukaryota</taxon>
        <taxon>Fungi</taxon>
        <taxon>Dikarya</taxon>
        <taxon>Ascomycota</taxon>
        <taxon>Pezizomycotina</taxon>
        <taxon>Dothideomycetes</taxon>
        <taxon>Pleosporomycetidae</taxon>
        <taxon>Pleosporales</taxon>
        <taxon>Massarineae</taxon>
        <taxon>Didymosphaeriaceae</taxon>
        <taxon>Paraphaeosphaeria</taxon>
    </lineage>
</organism>
<reference evidence="2" key="1">
    <citation type="journal article" date="2020" name="Mol. Plant Microbe Interact.">
        <title>Genome Sequence of the Biocontrol Agent Coniothyrium minitans strain Conio (IMI 134523).</title>
        <authorList>
            <person name="Patel D."/>
            <person name="Shittu T.A."/>
            <person name="Baroncelli R."/>
            <person name="Muthumeenakshi S."/>
            <person name="Osborne T.H."/>
            <person name="Janganan T.K."/>
            <person name="Sreenivasaprasad S."/>
        </authorList>
    </citation>
    <scope>NUCLEOTIDE SEQUENCE</scope>
    <source>
        <strain evidence="2">Conio</strain>
    </source>
</reference>
<protein>
    <submittedName>
        <fullName evidence="2">Uncharacterized protein</fullName>
    </submittedName>
</protein>
<dbReference type="AlphaFoldDB" id="A0A9P6KUL3"/>
<feature type="compositionally biased region" description="Low complexity" evidence="1">
    <location>
        <begin position="257"/>
        <end position="292"/>
    </location>
</feature>
<evidence type="ECO:0000256" key="1">
    <source>
        <dbReference type="SAM" id="MobiDB-lite"/>
    </source>
</evidence>
<dbReference type="OrthoDB" id="3790485at2759"/>